<organism evidence="2 3">
    <name type="scientific">Pleurodeles waltl</name>
    <name type="common">Iberian ribbed newt</name>
    <dbReference type="NCBI Taxonomy" id="8319"/>
    <lineage>
        <taxon>Eukaryota</taxon>
        <taxon>Metazoa</taxon>
        <taxon>Chordata</taxon>
        <taxon>Craniata</taxon>
        <taxon>Vertebrata</taxon>
        <taxon>Euteleostomi</taxon>
        <taxon>Amphibia</taxon>
        <taxon>Batrachia</taxon>
        <taxon>Caudata</taxon>
        <taxon>Salamandroidea</taxon>
        <taxon>Salamandridae</taxon>
        <taxon>Pleurodelinae</taxon>
        <taxon>Pleurodeles</taxon>
    </lineage>
</organism>
<dbReference type="EMBL" id="JANPWB010000005">
    <property type="protein sequence ID" value="KAJ1189348.1"/>
    <property type="molecule type" value="Genomic_DNA"/>
</dbReference>
<dbReference type="Gene3D" id="3.90.175.10">
    <property type="entry name" value="Diphtheria Toxin, domain 1"/>
    <property type="match status" value="1"/>
</dbReference>
<gene>
    <name evidence="2" type="ORF">NDU88_006096</name>
</gene>
<dbReference type="PANTHER" id="PTHR36542:SF2">
    <property type="entry name" value="GIG2-LIKE PROTEIN DRED-RELATED"/>
    <property type="match status" value="1"/>
</dbReference>
<dbReference type="AlphaFoldDB" id="A0AAV7UK19"/>
<protein>
    <recommendedName>
        <fullName evidence="4">PARP catalytic domain-containing protein</fullName>
    </recommendedName>
</protein>
<dbReference type="Proteomes" id="UP001066276">
    <property type="component" value="Chromosome 3_1"/>
</dbReference>
<comment type="caution">
    <text evidence="2">The sequence shown here is derived from an EMBL/GenBank/DDBJ whole genome shotgun (WGS) entry which is preliminary data.</text>
</comment>
<dbReference type="SUPFAM" id="SSF56399">
    <property type="entry name" value="ADP-ribosylation"/>
    <property type="match status" value="1"/>
</dbReference>
<feature type="region of interest" description="Disordered" evidence="1">
    <location>
        <begin position="1"/>
        <end position="25"/>
    </location>
</feature>
<sequence length="222" mass="24848">MTTEPGSPVCAAEKRRNETETSSQGCKITRQPVISKQSGASVFAETTMKFFCTDKPEEPNIWAEEGLPFFQEDGIERDKEPINGKIYVMYYGTTIDAAASILQNGFRQSEDGTLGRGVYVSRDIEKARRAAFGNEHLHVVLKLRINVGKAKKIDQCEHPLQKTWHDHGYDSAWILPGSGVIRPGSEKDCVWDPHRIKVVEVVSAPRGHKGKLRNLLKANSRQ</sequence>
<evidence type="ECO:0000256" key="1">
    <source>
        <dbReference type="SAM" id="MobiDB-lite"/>
    </source>
</evidence>
<name>A0AAV7UK19_PLEWA</name>
<evidence type="ECO:0000313" key="3">
    <source>
        <dbReference type="Proteomes" id="UP001066276"/>
    </source>
</evidence>
<evidence type="ECO:0000313" key="2">
    <source>
        <dbReference type="EMBL" id="KAJ1189348.1"/>
    </source>
</evidence>
<proteinExistence type="predicted"/>
<keyword evidence="3" id="KW-1185">Reference proteome</keyword>
<dbReference type="GO" id="GO:0005737">
    <property type="term" value="C:cytoplasm"/>
    <property type="evidence" value="ECO:0007669"/>
    <property type="project" value="TreeGrafter"/>
</dbReference>
<accession>A0AAV7UK19</accession>
<evidence type="ECO:0008006" key="4">
    <source>
        <dbReference type="Google" id="ProtNLM"/>
    </source>
</evidence>
<dbReference type="PANTHER" id="PTHR36542">
    <property type="entry name" value="GIG2-LIKE PROTEIN DRED-RELATED"/>
    <property type="match status" value="1"/>
</dbReference>
<reference evidence="2" key="1">
    <citation type="journal article" date="2022" name="bioRxiv">
        <title>Sequencing and chromosome-scale assembly of the giantPleurodeles waltlgenome.</title>
        <authorList>
            <person name="Brown T."/>
            <person name="Elewa A."/>
            <person name="Iarovenko S."/>
            <person name="Subramanian E."/>
            <person name="Araus A.J."/>
            <person name="Petzold A."/>
            <person name="Susuki M."/>
            <person name="Suzuki K.-i.T."/>
            <person name="Hayashi T."/>
            <person name="Toyoda A."/>
            <person name="Oliveira C."/>
            <person name="Osipova E."/>
            <person name="Leigh N.D."/>
            <person name="Simon A."/>
            <person name="Yun M.H."/>
        </authorList>
    </citation>
    <scope>NUCLEOTIDE SEQUENCE</scope>
    <source>
        <strain evidence="2">20211129_DDA</strain>
        <tissue evidence="2">Liver</tissue>
    </source>
</reference>